<evidence type="ECO:0000313" key="1">
    <source>
        <dbReference type="EMBL" id="MZP42937.1"/>
    </source>
</evidence>
<dbReference type="InterPro" id="IPR024747">
    <property type="entry name" value="Pyridox_Oxase-rel"/>
</dbReference>
<dbReference type="OrthoDB" id="9794935at2"/>
<dbReference type="Gene3D" id="2.30.110.10">
    <property type="entry name" value="Electron Transport, Fmn-binding Protein, Chain A"/>
    <property type="match status" value="1"/>
</dbReference>
<name>A0A845L870_HELGE</name>
<dbReference type="Proteomes" id="UP000471031">
    <property type="component" value="Unassembled WGS sequence"/>
</dbReference>
<accession>A0A845L870</accession>
<gene>
    <name evidence="1" type="ORF">GTO89_07790</name>
</gene>
<proteinExistence type="predicted"/>
<comment type="caution">
    <text evidence="1">The sequence shown here is derived from an EMBL/GenBank/DDBJ whole genome shotgun (WGS) entry which is preliminary data.</text>
</comment>
<reference evidence="1 2" key="1">
    <citation type="submission" date="2020-01" db="EMBL/GenBank/DDBJ databases">
        <title>Whole genome sequence of Heliobacterium gestii DSM 11169.</title>
        <authorList>
            <person name="Kyndt J.A."/>
            <person name="Meyer T.E."/>
        </authorList>
    </citation>
    <scope>NUCLEOTIDE SEQUENCE [LARGE SCALE GENOMIC DNA]</scope>
    <source>
        <strain evidence="1 2">DSM 11169</strain>
    </source>
</reference>
<dbReference type="AlphaFoldDB" id="A0A845L870"/>
<dbReference type="PANTHER" id="PTHR34071">
    <property type="entry name" value="5-NITROIMIDAZOLE ANTIBIOTICS RESISTANCE PROTEIN, NIMA-FAMILY-RELATED PROTEIN-RELATED"/>
    <property type="match status" value="1"/>
</dbReference>
<dbReference type="InterPro" id="IPR012349">
    <property type="entry name" value="Split_barrel_FMN-bd"/>
</dbReference>
<dbReference type="Pfam" id="PF12900">
    <property type="entry name" value="Pyridox_ox_2"/>
    <property type="match status" value="1"/>
</dbReference>
<keyword evidence="2" id="KW-1185">Reference proteome</keyword>
<dbReference type="PANTHER" id="PTHR34071:SF2">
    <property type="entry name" value="FLAVIN-NUCLEOTIDE-BINDING PROTEIN"/>
    <property type="match status" value="1"/>
</dbReference>
<dbReference type="RefSeq" id="WP_161261505.1">
    <property type="nucleotide sequence ID" value="NZ_JAFBDC010000004.1"/>
</dbReference>
<protein>
    <submittedName>
        <fullName evidence="1">Pyridoxamine 5'-phosphate oxidase family protein</fullName>
    </submittedName>
</protein>
<evidence type="ECO:0000313" key="2">
    <source>
        <dbReference type="Proteomes" id="UP000471031"/>
    </source>
</evidence>
<organism evidence="1 2">
    <name type="scientific">Heliomicrobium gestii</name>
    <name type="common">Heliobacterium gestii</name>
    <dbReference type="NCBI Taxonomy" id="2699"/>
    <lineage>
        <taxon>Bacteria</taxon>
        <taxon>Bacillati</taxon>
        <taxon>Bacillota</taxon>
        <taxon>Clostridia</taxon>
        <taxon>Eubacteriales</taxon>
        <taxon>Heliobacteriaceae</taxon>
        <taxon>Heliomicrobium</taxon>
    </lineage>
</organism>
<sequence>MEQIRYTKRRCEDHERIASFLAEKRVGTVSMCDQEGKPYACPVNYVYHNGKIYIHGMGSGKKNNILRENPSVCFTVFDEFGTVTDAAPCKCDTAYLSVVLFGQAVLVEDLDEKTQALAQFLEKFTPRFFEKPLTMEFVKKYRSGFDNQTVAVYGISPDAITAKENPVDSENMFR</sequence>
<dbReference type="EMBL" id="WXEX01000005">
    <property type="protein sequence ID" value="MZP42937.1"/>
    <property type="molecule type" value="Genomic_DNA"/>
</dbReference>
<dbReference type="SUPFAM" id="SSF50475">
    <property type="entry name" value="FMN-binding split barrel"/>
    <property type="match status" value="1"/>
</dbReference>